<dbReference type="Gene3D" id="2.130.10.10">
    <property type="entry name" value="YVTN repeat-like/Quinoprotein amine dehydrogenase"/>
    <property type="match status" value="2"/>
</dbReference>
<dbReference type="PANTHER" id="PTHR19855:SF11">
    <property type="entry name" value="RIBOSOME BIOGENESIS PROTEIN WDR12"/>
    <property type="match status" value="1"/>
</dbReference>
<dbReference type="AlphaFoldDB" id="C1DZX1"/>
<proteinExistence type="predicted"/>
<evidence type="ECO:0000313" key="3">
    <source>
        <dbReference type="EMBL" id="ACO61195.1"/>
    </source>
</evidence>
<dbReference type="OrthoDB" id="10626342at2759"/>
<dbReference type="RefSeq" id="XP_002499937.1">
    <property type="nucleotide sequence ID" value="XM_002499891.1"/>
</dbReference>
<evidence type="ECO:0000313" key="4">
    <source>
        <dbReference type="Proteomes" id="UP000002009"/>
    </source>
</evidence>
<reference evidence="3 4" key="1">
    <citation type="journal article" date="2009" name="Science">
        <title>Green evolution and dynamic adaptations revealed by genomes of the marine picoeukaryotes Micromonas.</title>
        <authorList>
            <person name="Worden A.Z."/>
            <person name="Lee J.H."/>
            <person name="Mock T."/>
            <person name="Rouze P."/>
            <person name="Simmons M.P."/>
            <person name="Aerts A.L."/>
            <person name="Allen A.E."/>
            <person name="Cuvelier M.L."/>
            <person name="Derelle E."/>
            <person name="Everett M.V."/>
            <person name="Foulon E."/>
            <person name="Grimwood J."/>
            <person name="Gundlach H."/>
            <person name="Henrissat B."/>
            <person name="Napoli C."/>
            <person name="McDonald S.M."/>
            <person name="Parker M.S."/>
            <person name="Rombauts S."/>
            <person name="Salamov A."/>
            <person name="Von Dassow P."/>
            <person name="Badger J.H."/>
            <person name="Coutinho P.M."/>
            <person name="Demir E."/>
            <person name="Dubchak I."/>
            <person name="Gentemann C."/>
            <person name="Eikrem W."/>
            <person name="Gready J.E."/>
            <person name="John U."/>
            <person name="Lanier W."/>
            <person name="Lindquist E.A."/>
            <person name="Lucas S."/>
            <person name="Mayer K.F."/>
            <person name="Moreau H."/>
            <person name="Not F."/>
            <person name="Otillar R."/>
            <person name="Panaud O."/>
            <person name="Pangilinan J."/>
            <person name="Paulsen I."/>
            <person name="Piegu B."/>
            <person name="Poliakov A."/>
            <person name="Robbens S."/>
            <person name="Schmutz J."/>
            <person name="Toulza E."/>
            <person name="Wyss T."/>
            <person name="Zelensky A."/>
            <person name="Zhou K."/>
            <person name="Armbrust E.V."/>
            <person name="Bhattacharya D."/>
            <person name="Goodenough U.W."/>
            <person name="Van de Peer Y."/>
            <person name="Grigoriev I.V."/>
        </authorList>
    </citation>
    <scope>NUCLEOTIDE SEQUENCE [LARGE SCALE GENOMIC DNA]</scope>
    <source>
        <strain evidence="4">RCC299 / NOUM17</strain>
    </source>
</reference>
<protein>
    <recommendedName>
        <fullName evidence="2">F-box domain-containing protein</fullName>
    </recommendedName>
</protein>
<name>C1DZX1_MICCC</name>
<dbReference type="Proteomes" id="UP000002009">
    <property type="component" value="Chromosome 2"/>
</dbReference>
<dbReference type="GeneID" id="8240659"/>
<dbReference type="SUPFAM" id="SSF81383">
    <property type="entry name" value="F-box domain"/>
    <property type="match status" value="1"/>
</dbReference>
<dbReference type="OMA" id="CASTRFR"/>
<dbReference type="InterPro" id="IPR001810">
    <property type="entry name" value="F-box_dom"/>
</dbReference>
<dbReference type="SUPFAM" id="SSF50978">
    <property type="entry name" value="WD40 repeat-like"/>
    <property type="match status" value="1"/>
</dbReference>
<dbReference type="PANTHER" id="PTHR19855">
    <property type="entry name" value="WD40 REPEAT PROTEIN 12, 37"/>
    <property type="match status" value="1"/>
</dbReference>
<dbReference type="EMBL" id="CP001323">
    <property type="protein sequence ID" value="ACO61195.1"/>
    <property type="molecule type" value="Genomic_DNA"/>
</dbReference>
<dbReference type="PROSITE" id="PS50181">
    <property type="entry name" value="FBOX"/>
    <property type="match status" value="1"/>
</dbReference>
<accession>C1DZX1</accession>
<dbReference type="InterPro" id="IPR036047">
    <property type="entry name" value="F-box-like_dom_sf"/>
</dbReference>
<dbReference type="InterPro" id="IPR001680">
    <property type="entry name" value="WD40_rpt"/>
</dbReference>
<sequence>MTMWDDSGSDEDEMDPEEHLRMEALCRAFEDLCHELRFHQKEWCLRNPSYKYKGPAPLHMADRLEALARDVRSFAEDDSDLALQMAAEVRADHLAAQVEAARLREVEARVEETERRRRAEVEARREVERRKEREEQARLAEDARRAAGVRASNPEERDASRGPSVQFLAKRERARLQAEKLPTLFDLDALPDEVAGAVLRQMGAYELAATACCNKRFRDLARTDDALWRRLQLTCGRHPRWRVDGSWRESFFQGAEKIDANWRRGKFRRLEHRLHSEYTACVAMRGDLGCSGSADHDLAIFGLPPRARGTPLQGVGLLWERQIGRCVGHGEPVTCCKLAGGDGDDAFSPPTLALSGTAKGEMRVWSLSQMPTCPWRAEEDETWGDMATPGAHDTATPRRVPCVETRLLTTPETGQPHAQFFDVTAGCSLGGNGGDGGSFGLVAAAGAEHGAGVHVYDTARWGAACVRVPGFDAGVYGIAWGRGPFDNNVVHAACSDGIVRRWDVRAPGRGARLDAARVGESTGRNRRVARCVDADGGLFAFGSASGTVHVHDARVPDAPLASPKRAHSDCVNAVAIDAKLGRVVSGGDDCGIAVQRLPLTLEDAQVTFAQTPQGVLGVAFDHSRLVIGCEDTTVRVFDAELGEGFVDGEALRQAMRELNRRTQGAGSILHRAQRRDNSLAR</sequence>
<dbReference type="Pfam" id="PF12937">
    <property type="entry name" value="F-box-like"/>
    <property type="match status" value="1"/>
</dbReference>
<keyword evidence="4" id="KW-1185">Reference proteome</keyword>
<gene>
    <name evidence="3" type="ORF">MICPUN_99097</name>
</gene>
<dbReference type="InParanoid" id="C1DZX1"/>
<dbReference type="InterPro" id="IPR036322">
    <property type="entry name" value="WD40_repeat_dom_sf"/>
</dbReference>
<feature type="region of interest" description="Disordered" evidence="1">
    <location>
        <begin position="114"/>
        <end position="164"/>
    </location>
</feature>
<evidence type="ECO:0000256" key="1">
    <source>
        <dbReference type="SAM" id="MobiDB-lite"/>
    </source>
</evidence>
<organism evidence="3 4">
    <name type="scientific">Micromonas commoda (strain RCC299 / NOUM17 / CCMP2709)</name>
    <name type="common">Picoplanktonic green alga</name>
    <dbReference type="NCBI Taxonomy" id="296587"/>
    <lineage>
        <taxon>Eukaryota</taxon>
        <taxon>Viridiplantae</taxon>
        <taxon>Chlorophyta</taxon>
        <taxon>Mamiellophyceae</taxon>
        <taxon>Mamiellales</taxon>
        <taxon>Mamiellaceae</taxon>
        <taxon>Micromonas</taxon>
    </lineage>
</organism>
<dbReference type="KEGG" id="mis:MICPUN_99097"/>
<dbReference type="SMART" id="SM00320">
    <property type="entry name" value="WD40"/>
    <property type="match status" value="5"/>
</dbReference>
<feature type="domain" description="F-box" evidence="2">
    <location>
        <begin position="184"/>
        <end position="231"/>
    </location>
</feature>
<dbReference type="InterPro" id="IPR015943">
    <property type="entry name" value="WD40/YVTN_repeat-like_dom_sf"/>
</dbReference>
<dbReference type="Gene3D" id="1.20.1280.50">
    <property type="match status" value="1"/>
</dbReference>
<feature type="compositionally biased region" description="Basic and acidic residues" evidence="1">
    <location>
        <begin position="114"/>
        <end position="145"/>
    </location>
</feature>
<evidence type="ECO:0000259" key="2">
    <source>
        <dbReference type="PROSITE" id="PS50181"/>
    </source>
</evidence>